<dbReference type="OrthoDB" id="1849062at2759"/>
<protein>
    <submittedName>
        <fullName evidence="2">UPF0481 protein At3g47200-like</fullName>
    </submittedName>
</protein>
<evidence type="ECO:0000313" key="2">
    <source>
        <dbReference type="RefSeq" id="XP_010273342.1"/>
    </source>
</evidence>
<dbReference type="GeneID" id="104608912"/>
<accession>A0A1U8BB15</accession>
<organism evidence="1 2">
    <name type="scientific">Nelumbo nucifera</name>
    <name type="common">Sacred lotus</name>
    <dbReference type="NCBI Taxonomy" id="4432"/>
    <lineage>
        <taxon>Eukaryota</taxon>
        <taxon>Viridiplantae</taxon>
        <taxon>Streptophyta</taxon>
        <taxon>Embryophyta</taxon>
        <taxon>Tracheophyta</taxon>
        <taxon>Spermatophyta</taxon>
        <taxon>Magnoliopsida</taxon>
        <taxon>Proteales</taxon>
        <taxon>Nelumbonaceae</taxon>
        <taxon>Nelumbo</taxon>
    </lineage>
</organism>
<dbReference type="eggNOG" id="ENOG502QTFS">
    <property type="taxonomic scope" value="Eukaryota"/>
</dbReference>
<dbReference type="PANTHER" id="PTHR31170:SF25">
    <property type="entry name" value="BNAA09G04570D PROTEIN"/>
    <property type="match status" value="1"/>
</dbReference>
<reference evidence="2" key="1">
    <citation type="submission" date="2025-08" db="UniProtKB">
        <authorList>
            <consortium name="RefSeq"/>
        </authorList>
    </citation>
    <scope>IDENTIFICATION</scope>
</reference>
<keyword evidence="1" id="KW-1185">Reference proteome</keyword>
<dbReference type="Pfam" id="PF03140">
    <property type="entry name" value="DUF247"/>
    <property type="match status" value="1"/>
</dbReference>
<dbReference type="AlphaFoldDB" id="A0A1U8BB15"/>
<sequence>MDEKNKSVIVEFKQISISNPNNLSSRDWLASLVSEEDTTAQTFGSGVRIGKVPSVIREKGEKSYDPKVVAIGPYHHSKHEYDQMEKHKTKMVRKFISLLTRKKGVKADDPKQKAEALYQKVDDVAQEAKLCYEKGSVEISDDEFNCVMFTDGCFVVYFIHCMVNDDLEKLEMRNDHVSFVENDLFLLENQLPFSVIRALMSSEFPRDDWKAMINKFVKWEISKDDDDDYDEDEEQDPFHLLDLLRTRLLKSNSRKDRPQLGTSRRLLQLGILRQLFHLNPNQQSCPPEQETEDDSKEFLWQSFDTAKELKAVGDQLR</sequence>
<dbReference type="PANTHER" id="PTHR31170">
    <property type="entry name" value="BNAC04G53230D PROTEIN"/>
    <property type="match status" value="1"/>
</dbReference>
<evidence type="ECO:0000313" key="1">
    <source>
        <dbReference type="Proteomes" id="UP000189703"/>
    </source>
</evidence>
<dbReference type="OMA" id="HINCATE"/>
<proteinExistence type="predicted"/>
<gene>
    <name evidence="2" type="primary">LOC104608912</name>
</gene>
<dbReference type="KEGG" id="nnu:104608912"/>
<dbReference type="Proteomes" id="UP000189703">
    <property type="component" value="Unplaced"/>
</dbReference>
<dbReference type="InterPro" id="IPR004158">
    <property type="entry name" value="DUF247_pln"/>
</dbReference>
<dbReference type="RefSeq" id="XP_010273342.1">
    <property type="nucleotide sequence ID" value="XM_010275040.1"/>
</dbReference>
<name>A0A1U8BB15_NELNU</name>